<sequence length="820" mass="86607">MTSPIPADVVTGHLAAVLGLDTRHLSPDRPLTALGLQPWTAVLLRDRLRKAGGVDVPLRRLLDGASASAVARLVERRARRAPLEHRPGPDPDPPGTHLLPLDALLVDRLTARARDHGLALEDVLSAAATLTLARWSSGTAPLELTVEGPGTLDGVRVPGPDPLHWSGFASYARDLRSAAPPTAGPVERLGLGAPLPQAGEDRLEYLVVLDPSGPRPYARWERRSPAPEQCDDPLTRGIGTAYATLLSALSGTEDAWLRPDLGWDPTFAFQEPLTARPFPAAGPQLDAPVRAAALSTPDAPALLRASGSLSHGRLAERAAGIARLLHRAGVRPGGTVAVTLPKSFDQIAAVLAVSRQGAVYVPVDHAWPGQRIAAVCRRADIAYAVVTPGARPELPRGVTEVVLDPDPGTDSAEAENENEKEGKDKAAAAEASGGTSPDTGGAAAPDSPAYVIFTSGSTGEPKGVVVDHAAARVTVDDITDRLGVGPRDRVLGLSALSFDLSVYDIFGVLGAGGALVLPEPDGERDPQHWLDLVERHGVTLWNTAPALMQMVLDLAESDPGAAARQLAPLRCVLLSGDWIPVTLPDRLRALVPGVRVISAGGATEAAIWSICHPVGAVPDHWRSIPYGRPLRGQFFHILDDEGRPVPVGCAGELHIAGQGLARGYAGDEEQTAARFPVHPTLGERLYRTGDLGLWRTDGAIEFLGRRDRQVKIRGHRIELGEIESVLDRLPAVRRAVASVDRTPDGRTRLVAHAALAPEALARDAEVVRGELADALRESVPSYMVPQRIVLTGALPVTANGKVDHARLPALTGHRGSAGAR</sequence>
<dbReference type="SUPFAM" id="SSF56801">
    <property type="entry name" value="Acetyl-CoA synthetase-like"/>
    <property type="match status" value="1"/>
</dbReference>
<gene>
    <name evidence="7" type="ORF">GCM10022384_02690</name>
</gene>
<name>A0ABP7NRH7_9ACTN</name>
<dbReference type="Gene3D" id="3.40.50.980">
    <property type="match status" value="2"/>
</dbReference>
<dbReference type="InterPro" id="IPR009081">
    <property type="entry name" value="PP-bd_ACP"/>
</dbReference>
<dbReference type="SUPFAM" id="SSF47336">
    <property type="entry name" value="ACP-like"/>
    <property type="match status" value="1"/>
</dbReference>
<evidence type="ECO:0000256" key="2">
    <source>
        <dbReference type="ARBA" id="ARBA00022450"/>
    </source>
</evidence>
<dbReference type="InterPro" id="IPR025110">
    <property type="entry name" value="AMP-bd_C"/>
</dbReference>
<dbReference type="Gene3D" id="3.30.300.30">
    <property type="match status" value="1"/>
</dbReference>
<evidence type="ECO:0000313" key="7">
    <source>
        <dbReference type="EMBL" id="GAA3952611.1"/>
    </source>
</evidence>
<dbReference type="InterPro" id="IPR010071">
    <property type="entry name" value="AA_adenyl_dom"/>
</dbReference>
<evidence type="ECO:0000256" key="1">
    <source>
        <dbReference type="ARBA" id="ARBA00004924"/>
    </source>
</evidence>
<evidence type="ECO:0000256" key="3">
    <source>
        <dbReference type="ARBA" id="ARBA00022553"/>
    </source>
</evidence>
<dbReference type="SUPFAM" id="SSF52777">
    <property type="entry name" value="CoA-dependent acyltransferases"/>
    <property type="match status" value="1"/>
</dbReference>
<keyword evidence="2" id="KW-0596">Phosphopantetheine</keyword>
<feature type="domain" description="Polyketide synthase-like phosphopantetheine-binding" evidence="6">
    <location>
        <begin position="7"/>
        <end position="78"/>
    </location>
</feature>
<dbReference type="RefSeq" id="WP_345588335.1">
    <property type="nucleotide sequence ID" value="NZ_BAABCQ010000003.1"/>
</dbReference>
<feature type="compositionally biased region" description="Basic and acidic residues" evidence="5">
    <location>
        <begin position="417"/>
        <end position="427"/>
    </location>
</feature>
<keyword evidence="3" id="KW-0597">Phosphoprotein</keyword>
<dbReference type="InterPro" id="IPR020845">
    <property type="entry name" value="AMP-binding_CS"/>
</dbReference>
<dbReference type="EMBL" id="BAABCQ010000003">
    <property type="protein sequence ID" value="GAA3952611.1"/>
    <property type="molecule type" value="Genomic_DNA"/>
</dbReference>
<keyword evidence="8" id="KW-1185">Reference proteome</keyword>
<dbReference type="InterPro" id="IPR036736">
    <property type="entry name" value="ACP-like_sf"/>
</dbReference>
<dbReference type="InterPro" id="IPR045851">
    <property type="entry name" value="AMP-bd_C_sf"/>
</dbReference>
<organism evidence="7 8">
    <name type="scientific">Streptomyces marokkonensis</name>
    <dbReference type="NCBI Taxonomy" id="324855"/>
    <lineage>
        <taxon>Bacteria</taxon>
        <taxon>Bacillati</taxon>
        <taxon>Actinomycetota</taxon>
        <taxon>Actinomycetes</taxon>
        <taxon>Kitasatosporales</taxon>
        <taxon>Streptomycetaceae</taxon>
        <taxon>Streptomyces</taxon>
    </lineage>
</organism>
<keyword evidence="4" id="KW-0436">Ligase</keyword>
<dbReference type="PANTHER" id="PTHR45527:SF10">
    <property type="entry name" value="PYOCHELIN SYNTHASE PCHF"/>
    <property type="match status" value="1"/>
</dbReference>
<dbReference type="PROSITE" id="PS00455">
    <property type="entry name" value="AMP_BINDING"/>
    <property type="match status" value="1"/>
</dbReference>
<dbReference type="PANTHER" id="PTHR45527">
    <property type="entry name" value="NONRIBOSOMAL PEPTIDE SYNTHETASE"/>
    <property type="match status" value="1"/>
</dbReference>
<dbReference type="SMART" id="SM00823">
    <property type="entry name" value="PKS_PP"/>
    <property type="match status" value="1"/>
</dbReference>
<evidence type="ECO:0000256" key="5">
    <source>
        <dbReference type="SAM" id="MobiDB-lite"/>
    </source>
</evidence>
<proteinExistence type="predicted"/>
<dbReference type="Pfam" id="PF13193">
    <property type="entry name" value="AMP-binding_C"/>
    <property type="match status" value="1"/>
</dbReference>
<dbReference type="InterPro" id="IPR000873">
    <property type="entry name" value="AMP-dep_synth/lig_dom"/>
</dbReference>
<dbReference type="NCBIfam" id="TIGR01733">
    <property type="entry name" value="AA-adenyl-dom"/>
    <property type="match status" value="1"/>
</dbReference>
<dbReference type="Proteomes" id="UP001500034">
    <property type="component" value="Unassembled WGS sequence"/>
</dbReference>
<dbReference type="Gene3D" id="1.10.1200.10">
    <property type="entry name" value="ACP-like"/>
    <property type="match status" value="1"/>
</dbReference>
<dbReference type="Pfam" id="PF00501">
    <property type="entry name" value="AMP-binding"/>
    <property type="match status" value="1"/>
</dbReference>
<comment type="caution">
    <text evidence="7">The sequence shown here is derived from an EMBL/GenBank/DDBJ whole genome shotgun (WGS) entry which is preliminary data.</text>
</comment>
<evidence type="ECO:0000259" key="6">
    <source>
        <dbReference type="SMART" id="SM00823"/>
    </source>
</evidence>
<evidence type="ECO:0000256" key="4">
    <source>
        <dbReference type="ARBA" id="ARBA00022598"/>
    </source>
</evidence>
<dbReference type="InterPro" id="IPR020806">
    <property type="entry name" value="PKS_PP-bd"/>
</dbReference>
<dbReference type="Gene3D" id="2.30.38.10">
    <property type="entry name" value="Luciferase, Domain 3"/>
    <property type="match status" value="1"/>
</dbReference>
<reference evidence="8" key="1">
    <citation type="journal article" date="2019" name="Int. J. Syst. Evol. Microbiol.">
        <title>The Global Catalogue of Microorganisms (GCM) 10K type strain sequencing project: providing services to taxonomists for standard genome sequencing and annotation.</title>
        <authorList>
            <consortium name="The Broad Institute Genomics Platform"/>
            <consortium name="The Broad Institute Genome Sequencing Center for Infectious Disease"/>
            <person name="Wu L."/>
            <person name="Ma J."/>
        </authorList>
    </citation>
    <scope>NUCLEOTIDE SEQUENCE [LARGE SCALE GENOMIC DNA]</scope>
    <source>
        <strain evidence="8">JCM 17027</strain>
    </source>
</reference>
<evidence type="ECO:0000313" key="8">
    <source>
        <dbReference type="Proteomes" id="UP001500034"/>
    </source>
</evidence>
<comment type="pathway">
    <text evidence="1">Siderophore biosynthesis.</text>
</comment>
<feature type="region of interest" description="Disordered" evidence="5">
    <location>
        <begin position="396"/>
        <end position="444"/>
    </location>
</feature>
<accession>A0ABP7NRH7</accession>
<dbReference type="Pfam" id="PF00550">
    <property type="entry name" value="PP-binding"/>
    <property type="match status" value="1"/>
</dbReference>
<protein>
    <recommendedName>
        <fullName evidence="6">Polyketide synthase-like phosphopantetheine-binding domain-containing protein</fullName>
    </recommendedName>
</protein>